<evidence type="ECO:0000313" key="1">
    <source>
        <dbReference type="EMBL" id="MCI54709.1"/>
    </source>
</evidence>
<protein>
    <submittedName>
        <fullName evidence="1">Uncharacterized protein</fullName>
    </submittedName>
</protein>
<name>A0A392T133_9FABA</name>
<sequence>VRGKGAARLTIRAGLSAGYTEQGYLLAVPSRSGFGPARGPVQNRNSQHSLIGVNAEFL</sequence>
<organism evidence="1 2">
    <name type="scientific">Trifolium medium</name>
    <dbReference type="NCBI Taxonomy" id="97028"/>
    <lineage>
        <taxon>Eukaryota</taxon>
        <taxon>Viridiplantae</taxon>
        <taxon>Streptophyta</taxon>
        <taxon>Embryophyta</taxon>
        <taxon>Tracheophyta</taxon>
        <taxon>Spermatophyta</taxon>
        <taxon>Magnoliopsida</taxon>
        <taxon>eudicotyledons</taxon>
        <taxon>Gunneridae</taxon>
        <taxon>Pentapetalae</taxon>
        <taxon>rosids</taxon>
        <taxon>fabids</taxon>
        <taxon>Fabales</taxon>
        <taxon>Fabaceae</taxon>
        <taxon>Papilionoideae</taxon>
        <taxon>50 kb inversion clade</taxon>
        <taxon>NPAAA clade</taxon>
        <taxon>Hologalegina</taxon>
        <taxon>IRL clade</taxon>
        <taxon>Trifolieae</taxon>
        <taxon>Trifolium</taxon>
    </lineage>
</organism>
<reference evidence="1 2" key="1">
    <citation type="journal article" date="2018" name="Front. Plant Sci.">
        <title>Red Clover (Trifolium pratense) and Zigzag Clover (T. medium) - A Picture of Genomic Similarities and Differences.</title>
        <authorList>
            <person name="Dluhosova J."/>
            <person name="Istvanek J."/>
            <person name="Nedelnik J."/>
            <person name="Repkova J."/>
        </authorList>
    </citation>
    <scope>NUCLEOTIDE SEQUENCE [LARGE SCALE GENOMIC DNA]</scope>
    <source>
        <strain evidence="2">cv. 10/8</strain>
        <tissue evidence="1">Leaf</tissue>
    </source>
</reference>
<dbReference type="AlphaFoldDB" id="A0A392T133"/>
<dbReference type="Proteomes" id="UP000265520">
    <property type="component" value="Unassembled WGS sequence"/>
</dbReference>
<comment type="caution">
    <text evidence="1">The sequence shown here is derived from an EMBL/GenBank/DDBJ whole genome shotgun (WGS) entry which is preliminary data.</text>
</comment>
<feature type="non-terminal residue" evidence="1">
    <location>
        <position position="1"/>
    </location>
</feature>
<evidence type="ECO:0000313" key="2">
    <source>
        <dbReference type="Proteomes" id="UP000265520"/>
    </source>
</evidence>
<keyword evidence="2" id="KW-1185">Reference proteome</keyword>
<dbReference type="EMBL" id="LXQA010483797">
    <property type="protein sequence ID" value="MCI54709.1"/>
    <property type="molecule type" value="Genomic_DNA"/>
</dbReference>
<accession>A0A392T133</accession>
<proteinExistence type="predicted"/>